<evidence type="ECO:0000313" key="2">
    <source>
        <dbReference type="EMBL" id="MFD0856168.1"/>
    </source>
</evidence>
<reference evidence="3" key="1">
    <citation type="journal article" date="2019" name="Int. J. Syst. Evol. Microbiol.">
        <title>The Global Catalogue of Microorganisms (GCM) 10K type strain sequencing project: providing services to taxonomists for standard genome sequencing and annotation.</title>
        <authorList>
            <consortium name="The Broad Institute Genomics Platform"/>
            <consortium name="The Broad Institute Genome Sequencing Center for Infectious Disease"/>
            <person name="Wu L."/>
            <person name="Ma J."/>
        </authorList>
    </citation>
    <scope>NUCLEOTIDE SEQUENCE [LARGE SCALE GENOMIC DNA]</scope>
    <source>
        <strain evidence="3">JCM 31696</strain>
    </source>
</reference>
<feature type="transmembrane region" description="Helical" evidence="1">
    <location>
        <begin position="28"/>
        <end position="47"/>
    </location>
</feature>
<dbReference type="EMBL" id="JBHTIR010003989">
    <property type="protein sequence ID" value="MFD0856168.1"/>
    <property type="molecule type" value="Genomic_DNA"/>
</dbReference>
<accession>A0ABW3CNQ7</accession>
<keyword evidence="1" id="KW-1133">Transmembrane helix</keyword>
<feature type="non-terminal residue" evidence="2">
    <location>
        <position position="112"/>
    </location>
</feature>
<feature type="transmembrane region" description="Helical" evidence="1">
    <location>
        <begin position="68"/>
        <end position="88"/>
    </location>
</feature>
<evidence type="ECO:0000313" key="3">
    <source>
        <dbReference type="Proteomes" id="UP001597083"/>
    </source>
</evidence>
<comment type="caution">
    <text evidence="2">The sequence shown here is derived from an EMBL/GenBank/DDBJ whole genome shotgun (WGS) entry which is preliminary data.</text>
</comment>
<keyword evidence="1" id="KW-0472">Membrane</keyword>
<keyword evidence="3" id="KW-1185">Reference proteome</keyword>
<gene>
    <name evidence="2" type="ORF">ACFQ07_28270</name>
</gene>
<protein>
    <submittedName>
        <fullName evidence="2">Uncharacterized protein</fullName>
    </submittedName>
</protein>
<dbReference type="Proteomes" id="UP001597083">
    <property type="component" value="Unassembled WGS sequence"/>
</dbReference>
<organism evidence="2 3">
    <name type="scientific">Actinomadura adrarensis</name>
    <dbReference type="NCBI Taxonomy" id="1819600"/>
    <lineage>
        <taxon>Bacteria</taxon>
        <taxon>Bacillati</taxon>
        <taxon>Actinomycetota</taxon>
        <taxon>Actinomycetes</taxon>
        <taxon>Streptosporangiales</taxon>
        <taxon>Thermomonosporaceae</taxon>
        <taxon>Actinomadura</taxon>
    </lineage>
</organism>
<name>A0ABW3CNQ7_9ACTN</name>
<evidence type="ECO:0000256" key="1">
    <source>
        <dbReference type="SAM" id="Phobius"/>
    </source>
</evidence>
<keyword evidence="1" id="KW-0812">Transmembrane</keyword>
<sequence>MTGSLIIAALLVLLLVAGVDVASKYAPIVGAISGVISAVVAVGAYFTPPKGSHAQGGTQAPGITVSKAALVAVAATFAAMAVMAFVVWKEKRTAEHAEPPAPTPRPVSSATS</sequence>
<proteinExistence type="predicted"/>